<evidence type="ECO:0000313" key="3">
    <source>
        <dbReference type="Proteomes" id="UP001500368"/>
    </source>
</evidence>
<organism evidence="2 3">
    <name type="scientific">Nesterenkonia rhizosphaerae</name>
    <dbReference type="NCBI Taxonomy" id="1348272"/>
    <lineage>
        <taxon>Bacteria</taxon>
        <taxon>Bacillati</taxon>
        <taxon>Actinomycetota</taxon>
        <taxon>Actinomycetes</taxon>
        <taxon>Micrococcales</taxon>
        <taxon>Micrococcaceae</taxon>
        <taxon>Nesterenkonia</taxon>
    </lineage>
</organism>
<reference evidence="3" key="1">
    <citation type="journal article" date="2019" name="Int. J. Syst. Evol. Microbiol.">
        <title>The Global Catalogue of Microorganisms (GCM) 10K type strain sequencing project: providing services to taxonomists for standard genome sequencing and annotation.</title>
        <authorList>
            <consortium name="The Broad Institute Genomics Platform"/>
            <consortium name="The Broad Institute Genome Sequencing Center for Infectious Disease"/>
            <person name="Wu L."/>
            <person name="Ma J."/>
        </authorList>
    </citation>
    <scope>NUCLEOTIDE SEQUENCE [LARGE SCALE GENOMIC DNA]</scope>
    <source>
        <strain evidence="3">JCM 19129</strain>
    </source>
</reference>
<proteinExistence type="predicted"/>
<evidence type="ECO:0008006" key="4">
    <source>
        <dbReference type="Google" id="ProtNLM"/>
    </source>
</evidence>
<dbReference type="Proteomes" id="UP001500368">
    <property type="component" value="Unassembled WGS sequence"/>
</dbReference>
<gene>
    <name evidence="2" type="ORF">GCM10025790_08670</name>
</gene>
<name>A0ABP9FTR9_9MICC</name>
<accession>A0ABP9FTR9</accession>
<comment type="caution">
    <text evidence="2">The sequence shown here is derived from an EMBL/GenBank/DDBJ whole genome shotgun (WGS) entry which is preliminary data.</text>
</comment>
<keyword evidence="3" id="KW-1185">Reference proteome</keyword>
<evidence type="ECO:0000256" key="1">
    <source>
        <dbReference type="SAM" id="MobiDB-lite"/>
    </source>
</evidence>
<dbReference type="EMBL" id="BAABLW010000005">
    <property type="protein sequence ID" value="GAA4915886.1"/>
    <property type="molecule type" value="Genomic_DNA"/>
</dbReference>
<evidence type="ECO:0000313" key="2">
    <source>
        <dbReference type="EMBL" id="GAA4915886.1"/>
    </source>
</evidence>
<protein>
    <recommendedName>
        <fullName evidence="4">Terminase small subunit</fullName>
    </recommendedName>
</protein>
<dbReference type="RefSeq" id="WP_345476850.1">
    <property type="nucleotide sequence ID" value="NZ_BAABLW010000005.1"/>
</dbReference>
<feature type="region of interest" description="Disordered" evidence="1">
    <location>
        <begin position="123"/>
        <end position="143"/>
    </location>
</feature>
<sequence length="143" mass="16505">MPRKRQPPKYELRRADALRMRARRMTYQQIADKHYNGDRSNAYKDIQKALKDLQREPAEDVLKQELESIDELERVFLAKALKGDRDAFDRVMKAKERRAKYLGLDAPKDVNLNTGGDIIAVFDPSLDNSGRTEPEAEVDTSQL</sequence>